<dbReference type="Gene3D" id="2.120.10.80">
    <property type="entry name" value="Kelch-type beta propeller"/>
    <property type="match status" value="1"/>
</dbReference>
<dbReference type="Pfam" id="PF00646">
    <property type="entry name" value="F-box"/>
    <property type="match status" value="1"/>
</dbReference>
<dbReference type="SUPFAM" id="SSF81383">
    <property type="entry name" value="F-box domain"/>
    <property type="match status" value="1"/>
</dbReference>
<reference evidence="2 3" key="1">
    <citation type="journal article" date="2006" name="Science">
        <title>The genome of black cottonwood, Populus trichocarpa (Torr. &amp; Gray).</title>
        <authorList>
            <person name="Tuskan G.A."/>
            <person name="Difazio S."/>
            <person name="Jansson S."/>
            <person name="Bohlmann J."/>
            <person name="Grigoriev I."/>
            <person name="Hellsten U."/>
            <person name="Putnam N."/>
            <person name="Ralph S."/>
            <person name="Rombauts S."/>
            <person name="Salamov A."/>
            <person name="Schein J."/>
            <person name="Sterck L."/>
            <person name="Aerts A."/>
            <person name="Bhalerao R.R."/>
            <person name="Bhalerao R.P."/>
            <person name="Blaudez D."/>
            <person name="Boerjan W."/>
            <person name="Brun A."/>
            <person name="Brunner A."/>
            <person name="Busov V."/>
            <person name="Campbell M."/>
            <person name="Carlson J."/>
            <person name="Chalot M."/>
            <person name="Chapman J."/>
            <person name="Chen G.L."/>
            <person name="Cooper D."/>
            <person name="Coutinho P.M."/>
            <person name="Couturier J."/>
            <person name="Covert S."/>
            <person name="Cronk Q."/>
            <person name="Cunningham R."/>
            <person name="Davis J."/>
            <person name="Degroeve S."/>
            <person name="Dejardin A."/>
            <person name="Depamphilis C."/>
            <person name="Detter J."/>
            <person name="Dirks B."/>
            <person name="Dubchak I."/>
            <person name="Duplessis S."/>
            <person name="Ehlting J."/>
            <person name="Ellis B."/>
            <person name="Gendler K."/>
            <person name="Goodstein D."/>
            <person name="Gribskov M."/>
            <person name="Grimwood J."/>
            <person name="Groover A."/>
            <person name="Gunter L."/>
            <person name="Hamberger B."/>
            <person name="Heinze B."/>
            <person name="Helariutta Y."/>
            <person name="Henrissat B."/>
            <person name="Holligan D."/>
            <person name="Holt R."/>
            <person name="Huang W."/>
            <person name="Islam-Faridi N."/>
            <person name="Jones S."/>
            <person name="Jones-Rhoades M."/>
            <person name="Jorgensen R."/>
            <person name="Joshi C."/>
            <person name="Kangasjarvi J."/>
            <person name="Karlsson J."/>
            <person name="Kelleher C."/>
            <person name="Kirkpatrick R."/>
            <person name="Kirst M."/>
            <person name="Kohler A."/>
            <person name="Kalluri U."/>
            <person name="Larimer F."/>
            <person name="Leebens-Mack J."/>
            <person name="Leple J.C."/>
            <person name="Locascio P."/>
            <person name="Lou Y."/>
            <person name="Lucas S."/>
            <person name="Martin F."/>
            <person name="Montanini B."/>
            <person name="Napoli C."/>
            <person name="Nelson D.R."/>
            <person name="Nelson C."/>
            <person name="Nieminen K."/>
            <person name="Nilsson O."/>
            <person name="Pereda V."/>
            <person name="Peter G."/>
            <person name="Philippe R."/>
            <person name="Pilate G."/>
            <person name="Poliakov A."/>
            <person name="Razumovskaya J."/>
            <person name="Richardson P."/>
            <person name="Rinaldi C."/>
            <person name="Ritland K."/>
            <person name="Rouze P."/>
            <person name="Ryaboy D."/>
            <person name="Schmutz J."/>
            <person name="Schrader J."/>
            <person name="Segerman B."/>
            <person name="Shin H."/>
            <person name="Siddiqui A."/>
            <person name="Sterky F."/>
            <person name="Terry A."/>
            <person name="Tsai C.J."/>
            <person name="Uberbacher E."/>
            <person name="Unneberg P."/>
            <person name="Vahala J."/>
            <person name="Wall K."/>
            <person name="Wessler S."/>
            <person name="Yang G."/>
            <person name="Yin T."/>
            <person name="Douglas C."/>
            <person name="Marra M."/>
            <person name="Sandberg G."/>
            <person name="Van de Peer Y."/>
            <person name="Rokhsar D."/>
        </authorList>
    </citation>
    <scope>NUCLEOTIDE SEQUENCE [LARGE SCALE GENOMIC DNA]</scope>
    <source>
        <strain evidence="3">cv. Nisqually</strain>
    </source>
</reference>
<dbReference type="InterPro" id="IPR015915">
    <property type="entry name" value="Kelch-typ_b-propeller"/>
</dbReference>
<dbReference type="eggNOG" id="KOG1072">
    <property type="taxonomic scope" value="Eukaryota"/>
</dbReference>
<accession>B9GS45</accession>
<dbReference type="PANTHER" id="PTHR47850">
    <property type="entry name" value="F-BOX/KELCH-REPEAT PROTEIN OR23"/>
    <property type="match status" value="1"/>
</dbReference>
<evidence type="ECO:0000259" key="1">
    <source>
        <dbReference type="Pfam" id="PF00646"/>
    </source>
</evidence>
<keyword evidence="3" id="KW-1185">Reference proteome</keyword>
<dbReference type="SUPFAM" id="SSF117281">
    <property type="entry name" value="Kelch motif"/>
    <property type="match status" value="1"/>
</dbReference>
<dbReference type="EMBL" id="CM009291">
    <property type="protein sequence ID" value="PNT47735.2"/>
    <property type="molecule type" value="Genomic_DNA"/>
</dbReference>
<evidence type="ECO:0000313" key="3">
    <source>
        <dbReference type="Proteomes" id="UP000006729"/>
    </source>
</evidence>
<dbReference type="InterPro" id="IPR006652">
    <property type="entry name" value="Kelch_1"/>
</dbReference>
<dbReference type="PANTHER" id="PTHR47850:SF1">
    <property type="entry name" value="F-BOX_KELCH-REPEAT PROTEIN OR23"/>
    <property type="match status" value="1"/>
</dbReference>
<dbReference type="Pfam" id="PF01344">
    <property type="entry name" value="Kelch_1"/>
    <property type="match status" value="1"/>
</dbReference>
<dbReference type="InterPro" id="IPR001810">
    <property type="entry name" value="F-box_dom"/>
</dbReference>
<dbReference type="InParanoid" id="B9GS45"/>
<dbReference type="FunCoup" id="B9GS45">
    <property type="interactions" value="486"/>
</dbReference>
<dbReference type="HOGENOM" id="CLU_039887_0_0_1"/>
<dbReference type="CDD" id="cd22152">
    <property type="entry name" value="F-box_AtAFR-like"/>
    <property type="match status" value="1"/>
</dbReference>
<feature type="domain" description="F-box" evidence="1">
    <location>
        <begin position="67"/>
        <end position="102"/>
    </location>
</feature>
<evidence type="ECO:0000313" key="2">
    <source>
        <dbReference type="EMBL" id="PNT47735.2"/>
    </source>
</evidence>
<dbReference type="Proteomes" id="UP000006729">
    <property type="component" value="Chromosome 2"/>
</dbReference>
<dbReference type="InterPro" id="IPR036047">
    <property type="entry name" value="F-box-like_dom_sf"/>
</dbReference>
<dbReference type="STRING" id="3694.B9GS45"/>
<dbReference type="ExpressionAtlas" id="B9GS45">
    <property type="expression patterns" value="baseline and differential"/>
</dbReference>
<protein>
    <recommendedName>
        <fullName evidence="1">F-box domain-containing protein</fullName>
    </recommendedName>
</protein>
<sequence>MSNRRKALLAFSKIFLPNKLKRSSSCCCQGSLEKRRKKKKKKKKEMETYASSSLSQLQINETQTLIPGLPNDIASLILSLIPYSHHARVKPTCKSWHTFLSSTEALFSLRRHPRRSNHLLIIFPQDPSISAPYLFDPQNLAWRPLPRMPCNPNVYGLCNFTSISMGPNLYVLGGSLFDTRSFPMDRPSPTSSVFRFNFVDFLWEKLCPMLSPRGSFACAAVPDSGQIIVAGGGSRHAWFGAAGSRISSVERYDVGKGEWVAIEGLPRYRAGCVGFLSGDGDEREFWVMGGYGESRTISGIFPVDEYYKDAVVMDLKKSGCGKWREVGDMWSDAGRGRLGKIVVVEEDEGRPAVFMLDENEIFRYDMASNSWQRESIVPRKAPHNSSCGFAVLDGELHVMTFLRGDDLVKTQRSRQQKRGGTLFVQIYHPKKKTWRSLVTRPPFCHSLDFKTAIMCTIRL</sequence>
<dbReference type="SMART" id="SM00612">
    <property type="entry name" value="Kelch"/>
    <property type="match status" value="2"/>
</dbReference>
<gene>
    <name evidence="2" type="ORF">POPTR_002G041900</name>
</gene>
<organism evidence="2 3">
    <name type="scientific">Populus trichocarpa</name>
    <name type="common">Western balsam poplar</name>
    <name type="synonym">Populus balsamifera subsp. trichocarpa</name>
    <dbReference type="NCBI Taxonomy" id="3694"/>
    <lineage>
        <taxon>Eukaryota</taxon>
        <taxon>Viridiplantae</taxon>
        <taxon>Streptophyta</taxon>
        <taxon>Embryophyta</taxon>
        <taxon>Tracheophyta</taxon>
        <taxon>Spermatophyta</taxon>
        <taxon>Magnoliopsida</taxon>
        <taxon>eudicotyledons</taxon>
        <taxon>Gunneridae</taxon>
        <taxon>Pentapetalae</taxon>
        <taxon>rosids</taxon>
        <taxon>fabids</taxon>
        <taxon>Malpighiales</taxon>
        <taxon>Salicaceae</taxon>
        <taxon>Saliceae</taxon>
        <taxon>Populus</taxon>
    </lineage>
</organism>
<proteinExistence type="predicted"/>
<name>B9GS45_POPTR</name>
<dbReference type="AlphaFoldDB" id="B9GS45"/>